<dbReference type="PANTHER" id="PTHR43047:SF72">
    <property type="entry name" value="OSMOSENSING HISTIDINE PROTEIN KINASE SLN1"/>
    <property type="match status" value="1"/>
</dbReference>
<sequence>MQFTVRSLGGKLIIVATLTLLLCMLLFYVSSWGIFRFYSEYQARRDAQTHLSQLQVAYQEHTKALIQSVAKVTQDARITATLAHPEQADTHGAVRTLLDQYANDKHLHSLDLFNDAGQALLPGSATVNATMQPLFKKASQGETVALLQPLPLTGPGSDARPQWMLLVLMPATPRHTGILMASQSIDTLLAQDLSQKANTQVLLCIQNQLVGTTTLDVLQSAGNTNGKLCQANTPRVLNSSQHSYLLQIQPARLTQQPAGSTSLQLATIEPLYEINTYPKSSTLLLIGTGLFVLALGIILYTFFVSVLLIRPLRRLQAHVQVLVTQDTDIKMTLARTNEFAMLEQSFQFLHETQSNESQALLDQMSNLLIMSDALMSTLNLEQLLGEFVSRMGHIMNVKHVSLLLYGRESIAPWAVSQWSAEGETSELLTTPAEDGPVAVHIDPDNDITMVVTKKMAAMPNTRTAHSDAQPGALRARIPVQSKSIQATRIPNHALRELDMMLARMAIQRQKIVYGEDIASIYQNRQEHWARLALEAGYYSAIAVPLLLQDQAIGAFILYTEKSYPISQRDTFLLSSASLQTSMAIENALLFAEVKDKNAALERANQLKSQFLANVTHELRTPLHSIISYGALILEGFVDGTLTAEQEEHIQFMVGRAEDLSHLVDDMLDLSKIEADHIEVKLEPLQLTKNLADVLEQVKPLANNKDLHLHLDIPDALPMVAADGHRLRQIVINLVSNAIKFTEKGSVTVRCHHLKQQGMVRISVTDTGIGISPAALDYIFEAFRQADGSTTRRFGGTGLGLTIARKLIELQGGEIAVESIPGEGSTFSFTLPIVLV</sequence>
<evidence type="ECO:0000256" key="1">
    <source>
        <dbReference type="ARBA" id="ARBA00000085"/>
    </source>
</evidence>
<dbReference type="SMART" id="SM00065">
    <property type="entry name" value="GAF"/>
    <property type="match status" value="1"/>
</dbReference>
<dbReference type="PRINTS" id="PR00344">
    <property type="entry name" value="BCTRLSENSOR"/>
</dbReference>
<feature type="domain" description="Histidine kinase" evidence="8">
    <location>
        <begin position="613"/>
        <end position="834"/>
    </location>
</feature>
<evidence type="ECO:0000256" key="5">
    <source>
        <dbReference type="ARBA" id="ARBA00022777"/>
    </source>
</evidence>
<evidence type="ECO:0000256" key="4">
    <source>
        <dbReference type="ARBA" id="ARBA00022679"/>
    </source>
</evidence>
<gene>
    <name evidence="9" type="ORF">KDA_33920</name>
</gene>
<dbReference type="EMBL" id="BIFT01000001">
    <property type="protein sequence ID" value="GCE27908.1"/>
    <property type="molecule type" value="Genomic_DNA"/>
</dbReference>
<evidence type="ECO:0000256" key="7">
    <source>
        <dbReference type="SAM" id="Phobius"/>
    </source>
</evidence>
<evidence type="ECO:0000313" key="10">
    <source>
        <dbReference type="Proteomes" id="UP000287171"/>
    </source>
</evidence>
<feature type="transmembrane region" description="Helical" evidence="7">
    <location>
        <begin position="12"/>
        <end position="35"/>
    </location>
</feature>
<keyword evidence="7" id="KW-1133">Transmembrane helix</keyword>
<dbReference type="GO" id="GO:0009927">
    <property type="term" value="F:histidine phosphotransfer kinase activity"/>
    <property type="evidence" value="ECO:0007669"/>
    <property type="project" value="TreeGrafter"/>
</dbReference>
<dbReference type="AlphaFoldDB" id="A0A402B970"/>
<keyword evidence="10" id="KW-1185">Reference proteome</keyword>
<dbReference type="InterPro" id="IPR029016">
    <property type="entry name" value="GAF-like_dom_sf"/>
</dbReference>
<dbReference type="InterPro" id="IPR036097">
    <property type="entry name" value="HisK_dim/P_sf"/>
</dbReference>
<evidence type="ECO:0000259" key="8">
    <source>
        <dbReference type="PROSITE" id="PS50109"/>
    </source>
</evidence>
<keyword evidence="6" id="KW-0902">Two-component regulatory system</keyword>
<keyword evidence="7" id="KW-0472">Membrane</keyword>
<dbReference type="SUPFAM" id="SSF47384">
    <property type="entry name" value="Homodimeric domain of signal transducing histidine kinase"/>
    <property type="match status" value="1"/>
</dbReference>
<dbReference type="EC" id="2.7.13.3" evidence="2"/>
<organism evidence="9 10">
    <name type="scientific">Dictyobacter alpinus</name>
    <dbReference type="NCBI Taxonomy" id="2014873"/>
    <lineage>
        <taxon>Bacteria</taxon>
        <taxon>Bacillati</taxon>
        <taxon>Chloroflexota</taxon>
        <taxon>Ktedonobacteria</taxon>
        <taxon>Ktedonobacterales</taxon>
        <taxon>Dictyobacteraceae</taxon>
        <taxon>Dictyobacter</taxon>
    </lineage>
</organism>
<dbReference type="InterPro" id="IPR003018">
    <property type="entry name" value="GAF"/>
</dbReference>
<evidence type="ECO:0000313" key="9">
    <source>
        <dbReference type="EMBL" id="GCE27908.1"/>
    </source>
</evidence>
<dbReference type="FunFam" id="3.30.565.10:FF:000078">
    <property type="entry name" value="Two-component sensor histidine kinase"/>
    <property type="match status" value="1"/>
</dbReference>
<dbReference type="GO" id="GO:0005886">
    <property type="term" value="C:plasma membrane"/>
    <property type="evidence" value="ECO:0007669"/>
    <property type="project" value="TreeGrafter"/>
</dbReference>
<dbReference type="InterPro" id="IPR036890">
    <property type="entry name" value="HATPase_C_sf"/>
</dbReference>
<feature type="transmembrane region" description="Helical" evidence="7">
    <location>
        <begin position="283"/>
        <end position="309"/>
    </location>
</feature>
<accession>A0A402B970</accession>
<dbReference type="SMART" id="SM00387">
    <property type="entry name" value="HATPase_c"/>
    <property type="match status" value="1"/>
</dbReference>
<comment type="catalytic activity">
    <reaction evidence="1">
        <text>ATP + protein L-histidine = ADP + protein N-phospho-L-histidine.</text>
        <dbReference type="EC" id="2.7.13.3"/>
    </reaction>
</comment>
<dbReference type="Pfam" id="PF00512">
    <property type="entry name" value="HisKA"/>
    <property type="match status" value="1"/>
</dbReference>
<dbReference type="SUPFAM" id="SSF55781">
    <property type="entry name" value="GAF domain-like"/>
    <property type="match status" value="1"/>
</dbReference>
<keyword evidence="4" id="KW-0808">Transferase</keyword>
<evidence type="ECO:0000256" key="2">
    <source>
        <dbReference type="ARBA" id="ARBA00012438"/>
    </source>
</evidence>
<dbReference type="PANTHER" id="PTHR43047">
    <property type="entry name" value="TWO-COMPONENT HISTIDINE PROTEIN KINASE"/>
    <property type="match status" value="1"/>
</dbReference>
<name>A0A402B970_9CHLR</name>
<dbReference type="SMART" id="SM00388">
    <property type="entry name" value="HisKA"/>
    <property type="match status" value="1"/>
</dbReference>
<dbReference type="InterPro" id="IPR005467">
    <property type="entry name" value="His_kinase_dom"/>
</dbReference>
<keyword evidence="3" id="KW-0597">Phosphoprotein</keyword>
<reference evidence="10" key="1">
    <citation type="submission" date="2018-12" db="EMBL/GenBank/DDBJ databases">
        <title>Tengunoibacter tsumagoiensis gen. nov., sp. nov., Dictyobacter kobayashii sp. nov., D. alpinus sp. nov., and D. joshuensis sp. nov. and description of Dictyobacteraceae fam. nov. within the order Ktedonobacterales isolated from Tengu-no-mugimeshi.</title>
        <authorList>
            <person name="Wang C.M."/>
            <person name="Zheng Y."/>
            <person name="Sakai Y."/>
            <person name="Toyoda A."/>
            <person name="Minakuchi Y."/>
            <person name="Abe K."/>
            <person name="Yokota A."/>
            <person name="Yabe S."/>
        </authorList>
    </citation>
    <scope>NUCLEOTIDE SEQUENCE [LARGE SCALE GENOMIC DNA]</scope>
    <source>
        <strain evidence="10">Uno16</strain>
    </source>
</reference>
<dbReference type="CDD" id="cd16922">
    <property type="entry name" value="HATPase_EvgS-ArcB-TorS-like"/>
    <property type="match status" value="1"/>
</dbReference>
<dbReference type="Gene3D" id="6.10.340.10">
    <property type="match status" value="1"/>
</dbReference>
<evidence type="ECO:0000256" key="6">
    <source>
        <dbReference type="ARBA" id="ARBA00023012"/>
    </source>
</evidence>
<dbReference type="PROSITE" id="PS50109">
    <property type="entry name" value="HIS_KIN"/>
    <property type="match status" value="1"/>
</dbReference>
<dbReference type="Pfam" id="PF02518">
    <property type="entry name" value="HATPase_c"/>
    <property type="match status" value="1"/>
</dbReference>
<dbReference type="GO" id="GO:0000155">
    <property type="term" value="F:phosphorelay sensor kinase activity"/>
    <property type="evidence" value="ECO:0007669"/>
    <property type="project" value="InterPro"/>
</dbReference>
<dbReference type="InterPro" id="IPR003594">
    <property type="entry name" value="HATPase_dom"/>
</dbReference>
<evidence type="ECO:0000256" key="3">
    <source>
        <dbReference type="ARBA" id="ARBA00022553"/>
    </source>
</evidence>
<keyword evidence="5" id="KW-0418">Kinase</keyword>
<dbReference type="InterPro" id="IPR004358">
    <property type="entry name" value="Sig_transdc_His_kin-like_C"/>
</dbReference>
<dbReference type="CDD" id="cd00082">
    <property type="entry name" value="HisKA"/>
    <property type="match status" value="1"/>
</dbReference>
<dbReference type="Gene3D" id="3.30.450.40">
    <property type="match status" value="1"/>
</dbReference>
<proteinExistence type="predicted"/>
<dbReference type="Gene3D" id="1.10.287.130">
    <property type="match status" value="1"/>
</dbReference>
<dbReference type="SUPFAM" id="SSF55874">
    <property type="entry name" value="ATPase domain of HSP90 chaperone/DNA topoisomerase II/histidine kinase"/>
    <property type="match status" value="1"/>
</dbReference>
<dbReference type="InterPro" id="IPR003661">
    <property type="entry name" value="HisK_dim/P_dom"/>
</dbReference>
<keyword evidence="7" id="KW-0812">Transmembrane</keyword>
<protein>
    <recommendedName>
        <fullName evidence="2">histidine kinase</fullName>
        <ecNumber evidence="2">2.7.13.3</ecNumber>
    </recommendedName>
</protein>
<dbReference type="RefSeq" id="WP_161982185.1">
    <property type="nucleotide sequence ID" value="NZ_BIFT01000001.1"/>
</dbReference>
<comment type="caution">
    <text evidence="9">The sequence shown here is derived from an EMBL/GenBank/DDBJ whole genome shotgun (WGS) entry which is preliminary data.</text>
</comment>
<dbReference type="Proteomes" id="UP000287171">
    <property type="component" value="Unassembled WGS sequence"/>
</dbReference>
<dbReference type="Gene3D" id="3.30.565.10">
    <property type="entry name" value="Histidine kinase-like ATPase, C-terminal domain"/>
    <property type="match status" value="1"/>
</dbReference>